<feature type="compositionally biased region" description="Basic and acidic residues" evidence="1">
    <location>
        <begin position="144"/>
        <end position="172"/>
    </location>
</feature>
<feature type="compositionally biased region" description="Polar residues" evidence="1">
    <location>
        <begin position="37"/>
        <end position="56"/>
    </location>
</feature>
<feature type="region of interest" description="Disordered" evidence="1">
    <location>
        <begin position="1"/>
        <end position="180"/>
    </location>
</feature>
<proteinExistence type="predicted"/>
<sequence>MPQQQSTARILRPGHKLRPPSSVAVKVHNEKKPAENNAPSKSGPAQTGNDKSTNSPAIAPSSDVPQCSNKSYDFGGREADSTQPSNEDDHDEGSHPGKNAFRSLTKRDARNSKRSLKQPAAVTVEKTPTKANSDGLAQQLPAAETKDVESPPRNDAFKSLVKRDVRNNKEPLTKTAGAVM</sequence>
<feature type="non-terminal residue" evidence="2">
    <location>
        <position position="180"/>
    </location>
</feature>
<accession>K0RTH4</accession>
<evidence type="ECO:0000313" key="2">
    <source>
        <dbReference type="EMBL" id="EJK52171.1"/>
    </source>
</evidence>
<protein>
    <submittedName>
        <fullName evidence="2">Uncharacterized protein</fullName>
    </submittedName>
</protein>
<reference evidence="2 3" key="1">
    <citation type="journal article" date="2012" name="Genome Biol.">
        <title>Genome and low-iron response of an oceanic diatom adapted to chronic iron limitation.</title>
        <authorList>
            <person name="Lommer M."/>
            <person name="Specht M."/>
            <person name="Roy A.S."/>
            <person name="Kraemer L."/>
            <person name="Andreson R."/>
            <person name="Gutowska M.A."/>
            <person name="Wolf J."/>
            <person name="Bergner S.V."/>
            <person name="Schilhabel M.B."/>
            <person name="Klostermeier U.C."/>
            <person name="Beiko R.G."/>
            <person name="Rosenstiel P."/>
            <person name="Hippler M."/>
            <person name="Laroche J."/>
        </authorList>
    </citation>
    <scope>NUCLEOTIDE SEQUENCE [LARGE SCALE GENOMIC DNA]</scope>
    <source>
        <strain evidence="2 3">CCMP1005</strain>
    </source>
</reference>
<dbReference type="Proteomes" id="UP000266841">
    <property type="component" value="Unassembled WGS sequence"/>
</dbReference>
<evidence type="ECO:0000256" key="1">
    <source>
        <dbReference type="SAM" id="MobiDB-lite"/>
    </source>
</evidence>
<dbReference type="EMBL" id="AGNL01040312">
    <property type="protein sequence ID" value="EJK52171.1"/>
    <property type="molecule type" value="Genomic_DNA"/>
</dbReference>
<gene>
    <name evidence="2" type="ORF">THAOC_28591</name>
</gene>
<comment type="caution">
    <text evidence="2">The sequence shown here is derived from an EMBL/GenBank/DDBJ whole genome shotgun (WGS) entry which is preliminary data.</text>
</comment>
<evidence type="ECO:0000313" key="3">
    <source>
        <dbReference type="Proteomes" id="UP000266841"/>
    </source>
</evidence>
<dbReference type="AlphaFoldDB" id="K0RTH4"/>
<organism evidence="2 3">
    <name type="scientific">Thalassiosira oceanica</name>
    <name type="common">Marine diatom</name>
    <dbReference type="NCBI Taxonomy" id="159749"/>
    <lineage>
        <taxon>Eukaryota</taxon>
        <taxon>Sar</taxon>
        <taxon>Stramenopiles</taxon>
        <taxon>Ochrophyta</taxon>
        <taxon>Bacillariophyta</taxon>
        <taxon>Coscinodiscophyceae</taxon>
        <taxon>Thalassiosirophycidae</taxon>
        <taxon>Thalassiosirales</taxon>
        <taxon>Thalassiosiraceae</taxon>
        <taxon>Thalassiosira</taxon>
    </lineage>
</organism>
<keyword evidence="3" id="KW-1185">Reference proteome</keyword>
<name>K0RTH4_THAOC</name>